<dbReference type="PANTHER" id="PTHR43775">
    <property type="entry name" value="FATTY ACID SYNTHASE"/>
    <property type="match status" value="1"/>
</dbReference>
<keyword evidence="2" id="KW-0597">Phosphoprotein</keyword>
<feature type="region of interest" description="Disordered" evidence="4">
    <location>
        <begin position="567"/>
        <end position="586"/>
    </location>
</feature>
<dbReference type="EMBL" id="CP104694">
    <property type="protein sequence ID" value="UXI70687.1"/>
    <property type="molecule type" value="Genomic_DNA"/>
</dbReference>
<reference evidence="6" key="1">
    <citation type="submission" date="2022-09" db="EMBL/GenBank/DDBJ databases">
        <title>Tahibacter sp. nov., isolated from a fresh water.</title>
        <authorList>
            <person name="Baek J.H."/>
            <person name="Lee J.K."/>
            <person name="Kim J.M."/>
            <person name="Jeon C.O."/>
        </authorList>
    </citation>
    <scope>NUCLEOTIDE SEQUENCE</scope>
    <source>
        <strain evidence="6">W38</strain>
    </source>
</reference>
<dbReference type="InterPro" id="IPR050091">
    <property type="entry name" value="PKS_NRPS_Biosynth_Enz"/>
</dbReference>
<evidence type="ECO:0000256" key="4">
    <source>
        <dbReference type="SAM" id="MobiDB-lite"/>
    </source>
</evidence>
<dbReference type="InterPro" id="IPR049551">
    <property type="entry name" value="PKS_DH_C"/>
</dbReference>
<dbReference type="InterPro" id="IPR016039">
    <property type="entry name" value="Thiolase-like"/>
</dbReference>
<dbReference type="Pfam" id="PF14765">
    <property type="entry name" value="PS-DH"/>
    <property type="match status" value="1"/>
</dbReference>
<proteinExistence type="predicted"/>
<evidence type="ECO:0000313" key="6">
    <source>
        <dbReference type="EMBL" id="UXI70687.1"/>
    </source>
</evidence>
<feature type="active site" description="Proton acceptor; for dehydratase activity" evidence="3">
    <location>
        <position position="265"/>
    </location>
</feature>
<evidence type="ECO:0000313" key="7">
    <source>
        <dbReference type="Proteomes" id="UP001064632"/>
    </source>
</evidence>
<dbReference type="SMART" id="SM00826">
    <property type="entry name" value="PKS_DH"/>
    <property type="match status" value="1"/>
</dbReference>
<dbReference type="Proteomes" id="UP001064632">
    <property type="component" value="Chromosome"/>
</dbReference>
<accession>A0ABY6BMH5</accession>
<dbReference type="Pfam" id="PF21089">
    <property type="entry name" value="PKS_DH_N"/>
    <property type="match status" value="1"/>
</dbReference>
<dbReference type="InterPro" id="IPR020807">
    <property type="entry name" value="PKS_DH"/>
</dbReference>
<organism evidence="6 7">
    <name type="scientific">Tahibacter amnicola</name>
    <dbReference type="NCBI Taxonomy" id="2976241"/>
    <lineage>
        <taxon>Bacteria</taxon>
        <taxon>Pseudomonadati</taxon>
        <taxon>Pseudomonadota</taxon>
        <taxon>Gammaproteobacteria</taxon>
        <taxon>Lysobacterales</taxon>
        <taxon>Rhodanobacteraceae</taxon>
        <taxon>Tahibacter</taxon>
    </lineage>
</organism>
<gene>
    <name evidence="6" type="ORF">N4264_14630</name>
</gene>
<dbReference type="Gene3D" id="3.10.129.110">
    <property type="entry name" value="Polyketide synthase dehydratase"/>
    <property type="match status" value="1"/>
</dbReference>
<dbReference type="Pfam" id="PF22336">
    <property type="entry name" value="RhiE-like_linker"/>
    <property type="match status" value="1"/>
</dbReference>
<feature type="region of interest" description="N-terminal hotdog fold" evidence="3">
    <location>
        <begin position="236"/>
        <end position="380"/>
    </location>
</feature>
<dbReference type="InterPro" id="IPR049900">
    <property type="entry name" value="PKS_mFAS_DH"/>
</dbReference>
<evidence type="ECO:0000259" key="5">
    <source>
        <dbReference type="PROSITE" id="PS52019"/>
    </source>
</evidence>
<feature type="domain" description="PKS/mFAS DH" evidence="5">
    <location>
        <begin position="236"/>
        <end position="544"/>
    </location>
</feature>
<dbReference type="InterPro" id="IPR042104">
    <property type="entry name" value="PKS_dehydratase_sf"/>
</dbReference>
<dbReference type="PANTHER" id="PTHR43775:SF37">
    <property type="entry name" value="SI:DKEY-61P9.11"/>
    <property type="match status" value="1"/>
</dbReference>
<dbReference type="RefSeq" id="WP_261697631.1">
    <property type="nucleotide sequence ID" value="NZ_CP104694.1"/>
</dbReference>
<evidence type="ECO:0000256" key="2">
    <source>
        <dbReference type="ARBA" id="ARBA00022553"/>
    </source>
</evidence>
<dbReference type="Gene3D" id="3.30.70.3290">
    <property type="match status" value="1"/>
</dbReference>
<evidence type="ECO:0000256" key="1">
    <source>
        <dbReference type="ARBA" id="ARBA00022450"/>
    </source>
</evidence>
<dbReference type="InterPro" id="IPR054514">
    <property type="entry name" value="RhiE-like_linker"/>
</dbReference>
<name>A0ABY6BMH5_9GAMM</name>
<dbReference type="Gene3D" id="3.40.47.10">
    <property type="match status" value="1"/>
</dbReference>
<dbReference type="InterPro" id="IPR049552">
    <property type="entry name" value="PKS_DH_N"/>
</dbReference>
<feature type="region of interest" description="C-terminal hotdog fold" evidence="3">
    <location>
        <begin position="394"/>
        <end position="544"/>
    </location>
</feature>
<keyword evidence="7" id="KW-1185">Reference proteome</keyword>
<dbReference type="PROSITE" id="PS52019">
    <property type="entry name" value="PKS_MFAS_DH"/>
    <property type="match status" value="1"/>
</dbReference>
<feature type="compositionally biased region" description="Polar residues" evidence="4">
    <location>
        <begin position="576"/>
        <end position="586"/>
    </location>
</feature>
<protein>
    <submittedName>
        <fullName evidence="6">Polyketide synthase dehydratase domain-containing protein</fullName>
    </submittedName>
</protein>
<evidence type="ECO:0000256" key="3">
    <source>
        <dbReference type="PROSITE-ProRule" id="PRU01363"/>
    </source>
</evidence>
<keyword evidence="1" id="KW-0596">Phosphopantetheine</keyword>
<sequence>MKPWPENAKGGRSAVVSSFGFSGTNAHLVLEAAPIRDARCAAGQDVTFARPALIPLSAKTAEQLRQRAQLLADALADGIAARIADDDGQAPPSLHDIAYTLQVGREAMEERCALVAHSLVDLQLRLRAFAAERTPAGMHVGSSLSRAGKLAFIGQDADLKAVLIDTCLRDGKLDKLAELWVDGVDIPWAKLYPANAGRAPRRVELPLYPFARERYWLEEDTATVAHHAEGVAATIHPLLHVNASTLRQQRYRSTFDGSENFLRDHRVRLGGGRIEDVLPGVAYLEMAVAAIADALPDAFADLESGRTASSAGSHSAQAQGRLMLRDVVWWQPIRVDGPITVEIELGVEDDGLIVFEIATGSGDGRVLHCQGEARFDDTSGERMVDAGLLASAQHGERWNGDKIYAAFAQMGLHYGPTHRGIRAISRVDGKLVADVALPTIAGDAYRMPPGIMDSALQACIGFLPSLKALPQSPSVPFALRSLTLHAPCPSEVVVVLTPTTGILDGSGGNAAVETCDVSIFDTNGALCVEIRGFGWRAVDGARGFDGGGSQDSAELPDDAGMLNETQVGAGIHGSGTPPSRTSNETQMFDETFYRELLESVSRNEMSAEDAVELGLPS</sequence>
<feature type="active site" description="Proton donor; for dehydratase activity" evidence="3">
    <location>
        <position position="453"/>
    </location>
</feature>